<comment type="caution">
    <text evidence="6">The sequence shown here is derived from an EMBL/GenBank/DDBJ whole genome shotgun (WGS) entry which is preliminary data.</text>
</comment>
<dbReference type="PANTHER" id="PTHR43280:SF29">
    <property type="entry name" value="ARAC-FAMILY TRANSCRIPTIONAL REGULATOR"/>
    <property type="match status" value="1"/>
</dbReference>
<dbReference type="PANTHER" id="PTHR43280">
    <property type="entry name" value="ARAC-FAMILY TRANSCRIPTIONAL REGULATOR"/>
    <property type="match status" value="1"/>
</dbReference>
<dbReference type="PROSITE" id="PS01124">
    <property type="entry name" value="HTH_ARAC_FAMILY_2"/>
    <property type="match status" value="1"/>
</dbReference>
<keyword evidence="4" id="KW-0812">Transmembrane</keyword>
<feature type="transmembrane region" description="Helical" evidence="4">
    <location>
        <begin position="141"/>
        <end position="159"/>
    </location>
</feature>
<dbReference type="SMART" id="SM00342">
    <property type="entry name" value="HTH_ARAC"/>
    <property type="match status" value="1"/>
</dbReference>
<dbReference type="InterPro" id="IPR009057">
    <property type="entry name" value="Homeodomain-like_sf"/>
</dbReference>
<keyword evidence="2" id="KW-0238">DNA-binding</keyword>
<dbReference type="PRINTS" id="PR00032">
    <property type="entry name" value="HTHARAC"/>
</dbReference>
<gene>
    <name evidence="6" type="ORF">U6A24_13275</name>
</gene>
<dbReference type="Pfam" id="PF12833">
    <property type="entry name" value="HTH_18"/>
    <property type="match status" value="1"/>
</dbReference>
<keyword evidence="4" id="KW-0472">Membrane</keyword>
<evidence type="ECO:0000313" key="7">
    <source>
        <dbReference type="Proteomes" id="UP001327027"/>
    </source>
</evidence>
<feature type="transmembrane region" description="Helical" evidence="4">
    <location>
        <begin position="100"/>
        <end position="121"/>
    </location>
</feature>
<feature type="transmembrane region" description="Helical" evidence="4">
    <location>
        <begin position="66"/>
        <end position="88"/>
    </location>
</feature>
<evidence type="ECO:0000256" key="2">
    <source>
        <dbReference type="ARBA" id="ARBA00023125"/>
    </source>
</evidence>
<feature type="transmembrane region" description="Helical" evidence="4">
    <location>
        <begin position="179"/>
        <end position="203"/>
    </location>
</feature>
<evidence type="ECO:0000256" key="1">
    <source>
        <dbReference type="ARBA" id="ARBA00023015"/>
    </source>
</evidence>
<dbReference type="InterPro" id="IPR020449">
    <property type="entry name" value="Tscrpt_reg_AraC-type_HTH"/>
</dbReference>
<accession>A0ABU5ZX47</accession>
<dbReference type="RefSeq" id="WP_324180472.1">
    <property type="nucleotide sequence ID" value="NZ_BAABAW010000006.1"/>
</dbReference>
<feature type="transmembrane region" description="Helical" evidence="4">
    <location>
        <begin position="6"/>
        <end position="24"/>
    </location>
</feature>
<evidence type="ECO:0000259" key="5">
    <source>
        <dbReference type="PROSITE" id="PS01124"/>
    </source>
</evidence>
<evidence type="ECO:0000256" key="4">
    <source>
        <dbReference type="SAM" id="Phobius"/>
    </source>
</evidence>
<feature type="domain" description="HTH araC/xylS-type" evidence="5">
    <location>
        <begin position="269"/>
        <end position="373"/>
    </location>
</feature>
<name>A0ABU5ZX47_9FLAO</name>
<dbReference type="Gene3D" id="1.10.10.60">
    <property type="entry name" value="Homeodomain-like"/>
    <property type="match status" value="2"/>
</dbReference>
<reference evidence="6 7" key="1">
    <citation type="journal article" date="2013" name="Int. J. Syst. Evol. Microbiol.">
        <title>Aquimarina gracilis sp. nov., isolated from the gut microflora of a mussel, Mytilus coruscus, and emended description of Aquimarina spongiae.</title>
        <authorList>
            <person name="Park S.C."/>
            <person name="Choe H.N."/>
            <person name="Baik K.S."/>
            <person name="Seong C.N."/>
        </authorList>
    </citation>
    <scope>NUCLEOTIDE SEQUENCE [LARGE SCALE GENOMIC DNA]</scope>
    <source>
        <strain evidence="6 7">PSC32</strain>
    </source>
</reference>
<proteinExistence type="predicted"/>
<dbReference type="EMBL" id="JAYKLX010000006">
    <property type="protein sequence ID" value="MEB3346442.1"/>
    <property type="molecule type" value="Genomic_DNA"/>
</dbReference>
<feature type="transmembrane region" description="Helical" evidence="4">
    <location>
        <begin position="36"/>
        <end position="54"/>
    </location>
</feature>
<keyword evidence="1" id="KW-0805">Transcription regulation</keyword>
<sequence>MKLVYDFLFIAGMLFASVYIYILYKSKDRGLHKSILIAFFGALIFVILESYASIHKVTTLLRVSILPTQGIKLALAPLLLFYIQSLFLDDKKVLKRMMIHLVPFALFMIFVSLPYLIGVVTESYFVDYKNIIEEYLSLKRVLLDIIFLVYIFISFKTFYKFKKALKCSYSYIQQNNFIWVRYLLIASLVVVSADFFFASYNMFFERLGWRTQNTIMLFTSVSIFYGAYYGIKQSKVLVPYFLLENNTIINSNKGVITKQQESEFSLQEELLIRYMEKEKPYLDEELTLSKLANGIGITDKKLSALLNQHIETSFYNFVNSYRIKEFKELITSPIYKEYTIEGIAYHCGFKSKASFYRIFKKETGQSPSEFKAGLK</sequence>
<organism evidence="6 7">
    <name type="scientific">Aquimarina gracilis</name>
    <dbReference type="NCBI Taxonomy" id="874422"/>
    <lineage>
        <taxon>Bacteria</taxon>
        <taxon>Pseudomonadati</taxon>
        <taxon>Bacteroidota</taxon>
        <taxon>Flavobacteriia</taxon>
        <taxon>Flavobacteriales</taxon>
        <taxon>Flavobacteriaceae</taxon>
        <taxon>Aquimarina</taxon>
    </lineage>
</organism>
<dbReference type="SUPFAM" id="SSF46689">
    <property type="entry name" value="Homeodomain-like"/>
    <property type="match status" value="1"/>
</dbReference>
<protein>
    <submittedName>
        <fullName evidence="6">AraC family transcriptional regulator</fullName>
    </submittedName>
</protein>
<keyword evidence="3" id="KW-0804">Transcription</keyword>
<evidence type="ECO:0000313" key="6">
    <source>
        <dbReference type="EMBL" id="MEB3346442.1"/>
    </source>
</evidence>
<dbReference type="InterPro" id="IPR018060">
    <property type="entry name" value="HTH_AraC"/>
</dbReference>
<keyword evidence="7" id="KW-1185">Reference proteome</keyword>
<keyword evidence="4" id="KW-1133">Transmembrane helix</keyword>
<dbReference type="Proteomes" id="UP001327027">
    <property type="component" value="Unassembled WGS sequence"/>
</dbReference>
<feature type="transmembrane region" description="Helical" evidence="4">
    <location>
        <begin position="215"/>
        <end position="231"/>
    </location>
</feature>
<evidence type="ECO:0000256" key="3">
    <source>
        <dbReference type="ARBA" id="ARBA00023163"/>
    </source>
</evidence>